<dbReference type="Proteomes" id="UP000024404">
    <property type="component" value="Unassembled WGS sequence"/>
</dbReference>
<organism evidence="2 3">
    <name type="scientific">Onchocerca volvulus</name>
    <dbReference type="NCBI Taxonomy" id="6282"/>
    <lineage>
        <taxon>Eukaryota</taxon>
        <taxon>Metazoa</taxon>
        <taxon>Ecdysozoa</taxon>
        <taxon>Nematoda</taxon>
        <taxon>Chromadorea</taxon>
        <taxon>Rhabditida</taxon>
        <taxon>Spirurina</taxon>
        <taxon>Spiruromorpha</taxon>
        <taxon>Filarioidea</taxon>
        <taxon>Onchocercidae</taxon>
        <taxon>Onchocerca</taxon>
    </lineage>
</organism>
<dbReference type="OMA" id="CTSPLNI"/>
<name>A0A8R1TRZ6_ONCVO</name>
<reference evidence="3" key="1">
    <citation type="submission" date="2013-10" db="EMBL/GenBank/DDBJ databases">
        <title>Genome sequencing of Onchocerca volvulus.</title>
        <authorList>
            <person name="Cotton J."/>
            <person name="Tsai J."/>
            <person name="Stanley E."/>
            <person name="Tracey A."/>
            <person name="Holroyd N."/>
            <person name="Lustigman S."/>
            <person name="Berriman M."/>
        </authorList>
    </citation>
    <scope>NUCLEOTIDE SEQUENCE</scope>
</reference>
<dbReference type="AlphaFoldDB" id="A0A8R1TRZ6"/>
<feature type="transmembrane region" description="Helical" evidence="1">
    <location>
        <begin position="6"/>
        <end position="23"/>
    </location>
</feature>
<evidence type="ECO:0000256" key="1">
    <source>
        <dbReference type="SAM" id="Phobius"/>
    </source>
</evidence>
<keyword evidence="3" id="KW-1185">Reference proteome</keyword>
<proteinExistence type="predicted"/>
<evidence type="ECO:0000313" key="2">
    <source>
        <dbReference type="EnsemblMetazoa" id="OVOC3165.1"/>
    </source>
</evidence>
<accession>A0A8R1TRZ6</accession>
<feature type="transmembrane region" description="Helical" evidence="1">
    <location>
        <begin position="270"/>
        <end position="287"/>
    </location>
</feature>
<dbReference type="EMBL" id="CMVM020000079">
    <property type="status" value="NOT_ANNOTATED_CDS"/>
    <property type="molecule type" value="Genomic_DNA"/>
</dbReference>
<keyword evidence="1" id="KW-0472">Membrane</keyword>
<keyword evidence="1" id="KW-0812">Transmembrane</keyword>
<keyword evidence="1" id="KW-1133">Transmembrane helix</keyword>
<evidence type="ECO:0000313" key="3">
    <source>
        <dbReference type="Proteomes" id="UP000024404"/>
    </source>
</evidence>
<protein>
    <submittedName>
        <fullName evidence="2">Uncharacterized protein</fullName>
    </submittedName>
</protein>
<sequence>MINAIFQGPFITILTIVVFFVIRNGNVATAKRRPWTEQDEARRIQQIMEAERMEYEIEQRAQSAVIVVDDSEIPRKDHHDHLITEAYHYKKEAILPVTLPTTAATTSDNDYWCYHCTSPLNIMSGDMQRAIEKFLRIRRTVYPIHVKNMRCSEPRNLTELAVQHCRHPYCQTLILMDHNLGKMSEYVKRNFAYFSGTAFTIRGCAETFGAINDKLLEARGDNTCQKLHDQLDIQECICRHRRYCYPGAKRRFFGSSAETIFMASAPTDKLLSIFCVILLISIKLILYDHF</sequence>
<dbReference type="EnsemblMetazoa" id="OVOC3165.1">
    <property type="protein sequence ID" value="OVOC3165.1"/>
    <property type="gene ID" value="WBGene00239974"/>
</dbReference>
<reference evidence="2" key="2">
    <citation type="submission" date="2022-06" db="UniProtKB">
        <authorList>
            <consortium name="EnsemblMetazoa"/>
        </authorList>
    </citation>
    <scope>IDENTIFICATION</scope>
</reference>